<keyword evidence="11" id="KW-1185">Reference proteome</keyword>
<dbReference type="EMBL" id="JAUJYN010000013">
    <property type="protein sequence ID" value="KAK1258702.1"/>
    <property type="molecule type" value="Genomic_DNA"/>
</dbReference>
<evidence type="ECO:0000256" key="3">
    <source>
        <dbReference type="ARBA" id="ARBA00012272"/>
    </source>
</evidence>
<accession>A0AAV9A3F2</accession>
<feature type="signal peptide" evidence="8">
    <location>
        <begin position="1"/>
        <end position="26"/>
    </location>
</feature>
<dbReference type="EC" id="4.2.2.2" evidence="3 8"/>
<dbReference type="SMART" id="SM00656">
    <property type="entry name" value="Amb_all"/>
    <property type="match status" value="1"/>
</dbReference>
<reference evidence="10" key="2">
    <citation type="submission" date="2023-06" db="EMBL/GenBank/DDBJ databases">
        <authorList>
            <person name="Ma L."/>
            <person name="Liu K.-W."/>
            <person name="Li Z."/>
            <person name="Hsiao Y.-Y."/>
            <person name="Qi Y."/>
            <person name="Fu T."/>
            <person name="Tang G."/>
            <person name="Zhang D."/>
            <person name="Sun W.-H."/>
            <person name="Liu D.-K."/>
            <person name="Li Y."/>
            <person name="Chen G.-Z."/>
            <person name="Liu X.-D."/>
            <person name="Liao X.-Y."/>
            <person name="Jiang Y.-T."/>
            <person name="Yu X."/>
            <person name="Hao Y."/>
            <person name="Huang J."/>
            <person name="Zhao X.-W."/>
            <person name="Ke S."/>
            <person name="Chen Y.-Y."/>
            <person name="Wu W.-L."/>
            <person name="Hsu J.-L."/>
            <person name="Lin Y.-F."/>
            <person name="Huang M.-D."/>
            <person name="Li C.-Y."/>
            <person name="Huang L."/>
            <person name="Wang Z.-W."/>
            <person name="Zhao X."/>
            <person name="Zhong W.-Y."/>
            <person name="Peng D.-H."/>
            <person name="Ahmad S."/>
            <person name="Lan S."/>
            <person name="Zhang J.-S."/>
            <person name="Tsai W.-C."/>
            <person name="Van De Peer Y."/>
            <person name="Liu Z.-J."/>
        </authorList>
    </citation>
    <scope>NUCLEOTIDE SEQUENCE</scope>
    <source>
        <strain evidence="10">SCP</strain>
        <tissue evidence="10">Leaves</tissue>
    </source>
</reference>
<comment type="catalytic activity">
    <reaction evidence="1 8">
        <text>Eliminative cleavage of (1-&gt;4)-alpha-D-galacturonan to give oligosaccharides with 4-deoxy-alpha-D-galact-4-enuronosyl groups at their non-reducing ends.</text>
        <dbReference type="EC" id="4.2.2.2"/>
    </reaction>
</comment>
<evidence type="ECO:0000313" key="11">
    <source>
        <dbReference type="Proteomes" id="UP001179952"/>
    </source>
</evidence>
<keyword evidence="6 8" id="KW-0106">Calcium</keyword>
<keyword evidence="5 8" id="KW-0732">Signal</keyword>
<evidence type="ECO:0000256" key="5">
    <source>
        <dbReference type="ARBA" id="ARBA00022729"/>
    </source>
</evidence>
<comment type="similarity">
    <text evidence="8">Belongs to the polysaccharide lyase 1 family.</text>
</comment>
<evidence type="ECO:0000256" key="1">
    <source>
        <dbReference type="ARBA" id="ARBA00000695"/>
    </source>
</evidence>
<reference evidence="10" key="1">
    <citation type="journal article" date="2023" name="Nat. Commun.">
        <title>Diploid and tetraploid genomes of Acorus and the evolution of monocots.</title>
        <authorList>
            <person name="Ma L."/>
            <person name="Liu K.W."/>
            <person name="Li Z."/>
            <person name="Hsiao Y.Y."/>
            <person name="Qi Y."/>
            <person name="Fu T."/>
            <person name="Tang G.D."/>
            <person name="Zhang D."/>
            <person name="Sun W.H."/>
            <person name="Liu D.K."/>
            <person name="Li Y."/>
            <person name="Chen G.Z."/>
            <person name="Liu X.D."/>
            <person name="Liao X.Y."/>
            <person name="Jiang Y.T."/>
            <person name="Yu X."/>
            <person name="Hao Y."/>
            <person name="Huang J."/>
            <person name="Zhao X.W."/>
            <person name="Ke S."/>
            <person name="Chen Y.Y."/>
            <person name="Wu W.L."/>
            <person name="Hsu J.L."/>
            <person name="Lin Y.F."/>
            <person name="Huang M.D."/>
            <person name="Li C.Y."/>
            <person name="Huang L."/>
            <person name="Wang Z.W."/>
            <person name="Zhao X."/>
            <person name="Zhong W.Y."/>
            <person name="Peng D.H."/>
            <person name="Ahmad S."/>
            <person name="Lan S."/>
            <person name="Zhang J.S."/>
            <person name="Tsai W.C."/>
            <person name="Van de Peer Y."/>
            <person name="Liu Z.J."/>
        </authorList>
    </citation>
    <scope>NUCLEOTIDE SEQUENCE</scope>
    <source>
        <strain evidence="10">SCP</strain>
    </source>
</reference>
<dbReference type="AlphaFoldDB" id="A0AAV9A3F2"/>
<evidence type="ECO:0000256" key="6">
    <source>
        <dbReference type="ARBA" id="ARBA00022837"/>
    </source>
</evidence>
<dbReference type="InterPro" id="IPR012334">
    <property type="entry name" value="Pectin_lyas_fold"/>
</dbReference>
<comment type="pathway">
    <text evidence="2 8">Glycan metabolism; pectin degradation; 2-dehydro-3-deoxy-D-gluconate from pectin: step 2/5.</text>
</comment>
<dbReference type="SUPFAM" id="SSF51126">
    <property type="entry name" value="Pectin lyase-like"/>
    <property type="match status" value="1"/>
</dbReference>
<feature type="domain" description="Pectate lyase" evidence="9">
    <location>
        <begin position="105"/>
        <end position="302"/>
    </location>
</feature>
<dbReference type="InterPro" id="IPR018082">
    <property type="entry name" value="AmbAllergen"/>
</dbReference>
<protein>
    <recommendedName>
        <fullName evidence="3 8">Pectate lyase</fullName>
        <ecNumber evidence="3 8">4.2.2.2</ecNumber>
    </recommendedName>
</protein>
<dbReference type="Proteomes" id="UP001179952">
    <property type="component" value="Unassembled WGS sequence"/>
</dbReference>
<dbReference type="PRINTS" id="PR00807">
    <property type="entry name" value="AMBALLERGEN"/>
</dbReference>
<dbReference type="GO" id="GO:0030570">
    <property type="term" value="F:pectate lyase activity"/>
    <property type="evidence" value="ECO:0007669"/>
    <property type="project" value="UniProtKB-EC"/>
</dbReference>
<comment type="caution">
    <text evidence="10">The sequence shown here is derived from an EMBL/GenBank/DDBJ whole genome shotgun (WGS) entry which is preliminary data.</text>
</comment>
<evidence type="ECO:0000256" key="8">
    <source>
        <dbReference type="RuleBase" id="RU361123"/>
    </source>
</evidence>
<evidence type="ECO:0000313" key="10">
    <source>
        <dbReference type="EMBL" id="KAK1258702.1"/>
    </source>
</evidence>
<dbReference type="PANTHER" id="PTHR31683">
    <property type="entry name" value="PECTATE LYASE 18-RELATED"/>
    <property type="match status" value="1"/>
</dbReference>
<evidence type="ECO:0000256" key="2">
    <source>
        <dbReference type="ARBA" id="ARBA00005220"/>
    </source>
</evidence>
<dbReference type="InterPro" id="IPR045032">
    <property type="entry name" value="PEL"/>
</dbReference>
<dbReference type="Gene3D" id="2.160.20.10">
    <property type="entry name" value="Single-stranded right-handed beta-helix, Pectin lyase-like"/>
    <property type="match status" value="1"/>
</dbReference>
<evidence type="ECO:0000259" key="9">
    <source>
        <dbReference type="SMART" id="SM00656"/>
    </source>
</evidence>
<dbReference type="GO" id="GO:0046872">
    <property type="term" value="F:metal ion binding"/>
    <property type="evidence" value="ECO:0007669"/>
    <property type="project" value="UniProtKB-KW"/>
</dbReference>
<dbReference type="PANTHER" id="PTHR31683:SF80">
    <property type="entry name" value="PECTATE LYASE 16-RELATED"/>
    <property type="match status" value="1"/>
</dbReference>
<comment type="cofactor">
    <cofactor evidence="8">
        <name>Ca(2+)</name>
        <dbReference type="ChEBI" id="CHEBI:29108"/>
    </cofactor>
    <text evidence="8">Binds 1 Ca(2+) ion. Required for its activity.</text>
</comment>
<name>A0AAV9A3F2_ACOGR</name>
<keyword evidence="4 8" id="KW-0479">Metal-binding</keyword>
<evidence type="ECO:0000256" key="7">
    <source>
        <dbReference type="ARBA" id="ARBA00023239"/>
    </source>
</evidence>
<evidence type="ECO:0000256" key="4">
    <source>
        <dbReference type="ARBA" id="ARBA00022723"/>
    </source>
</evidence>
<sequence>MATQTFQHPLLSYLLICIAFAPLALSSPITLNVIDACWRANPNWASNRRSLADCAVGFGKSALGGKFGNIYVVNDASDDPIDPKPGTLRHAVIQTRPLWIVFSKDMFITLENELIVNSFKTIDGRGVEVEIGRGPCITIQGVSHVVIHGIGVRDCARGKPGLVRSTPSHVGKRRGSDGDAIKIMASSYVWVDHCSLSHAFDGLIDVTHGSTAVTISNNYFSNHDKVMLFGHMDGFVADKKMKVTVVFNHFGQGLVQRMPRVRMGYAHVANNRYDEWEMYAVGGSSNPTILSQGNYYAAPNNPFLKQVTKRESGGWKKWKWRSTMDAFENGAYFVQSGWGSCVPSYTPSQSFYVAKGLSVPALTADAGVLRCSVGKSCV</sequence>
<organism evidence="10 11">
    <name type="scientific">Acorus gramineus</name>
    <name type="common">Dwarf sweet flag</name>
    <dbReference type="NCBI Taxonomy" id="55184"/>
    <lineage>
        <taxon>Eukaryota</taxon>
        <taxon>Viridiplantae</taxon>
        <taxon>Streptophyta</taxon>
        <taxon>Embryophyta</taxon>
        <taxon>Tracheophyta</taxon>
        <taxon>Spermatophyta</taxon>
        <taxon>Magnoliopsida</taxon>
        <taxon>Liliopsida</taxon>
        <taxon>Acoraceae</taxon>
        <taxon>Acorus</taxon>
    </lineage>
</organism>
<proteinExistence type="inferred from homology"/>
<dbReference type="InterPro" id="IPR011050">
    <property type="entry name" value="Pectin_lyase_fold/virulence"/>
</dbReference>
<keyword evidence="7 8" id="KW-0456">Lyase</keyword>
<dbReference type="Pfam" id="PF00544">
    <property type="entry name" value="Pectate_lyase_4"/>
    <property type="match status" value="1"/>
</dbReference>
<gene>
    <name evidence="10" type="ORF">QJS04_geneDACA022018</name>
</gene>
<dbReference type="InterPro" id="IPR002022">
    <property type="entry name" value="Pec_lyase"/>
</dbReference>
<feature type="chain" id="PRO_5043111154" description="Pectate lyase" evidence="8">
    <location>
        <begin position="27"/>
        <end position="378"/>
    </location>
</feature>